<name>A0A7C9V9E7_9HYPH</name>
<gene>
    <name evidence="7" type="ORF">G6N74_18795</name>
</gene>
<dbReference type="EC" id="5.4.4.2" evidence="3"/>
<dbReference type="PANTHER" id="PTHR42839">
    <property type="entry name" value="ISOCHORISMATE SYNTHASE ENTC"/>
    <property type="match status" value="1"/>
</dbReference>
<dbReference type="Gene3D" id="3.60.120.10">
    <property type="entry name" value="Anthranilate synthase"/>
    <property type="match status" value="1"/>
</dbReference>
<keyword evidence="8" id="KW-1185">Reference proteome</keyword>
<comment type="similarity">
    <text evidence="2">Belongs to the isochorismate synthase family.</text>
</comment>
<dbReference type="Pfam" id="PF00425">
    <property type="entry name" value="Chorismate_bind"/>
    <property type="match status" value="1"/>
</dbReference>
<dbReference type="GO" id="GO:0009697">
    <property type="term" value="P:salicylic acid biosynthetic process"/>
    <property type="evidence" value="ECO:0007669"/>
    <property type="project" value="TreeGrafter"/>
</dbReference>
<dbReference type="SUPFAM" id="SSF56322">
    <property type="entry name" value="ADC synthase"/>
    <property type="match status" value="1"/>
</dbReference>
<evidence type="ECO:0000259" key="6">
    <source>
        <dbReference type="Pfam" id="PF00425"/>
    </source>
</evidence>
<evidence type="ECO:0000313" key="8">
    <source>
        <dbReference type="Proteomes" id="UP000481252"/>
    </source>
</evidence>
<evidence type="ECO:0000256" key="1">
    <source>
        <dbReference type="ARBA" id="ARBA00000799"/>
    </source>
</evidence>
<dbReference type="PANTHER" id="PTHR42839:SF2">
    <property type="entry name" value="ISOCHORISMATE SYNTHASE ENTC"/>
    <property type="match status" value="1"/>
</dbReference>
<reference evidence="7 8" key="1">
    <citation type="submission" date="2020-02" db="EMBL/GenBank/DDBJ databases">
        <title>Genome sequence of the type strain CGMCC 1.15528 of Mesorhizobium zhangyense.</title>
        <authorList>
            <person name="Gao J."/>
            <person name="Sun J."/>
        </authorList>
    </citation>
    <scope>NUCLEOTIDE SEQUENCE [LARGE SCALE GENOMIC DNA]</scope>
    <source>
        <strain evidence="7 8">CGMCC 1.15528</strain>
    </source>
</reference>
<dbReference type="GO" id="GO:0008909">
    <property type="term" value="F:isochorismate synthase activity"/>
    <property type="evidence" value="ECO:0007669"/>
    <property type="project" value="UniProtKB-EC"/>
</dbReference>
<proteinExistence type="inferred from homology"/>
<evidence type="ECO:0000256" key="2">
    <source>
        <dbReference type="ARBA" id="ARBA00005297"/>
    </source>
</evidence>
<keyword evidence="4 7" id="KW-0413">Isomerase</keyword>
<evidence type="ECO:0000256" key="3">
    <source>
        <dbReference type="ARBA" id="ARBA00012824"/>
    </source>
</evidence>
<dbReference type="InterPro" id="IPR015890">
    <property type="entry name" value="Chorismate_C"/>
</dbReference>
<sequence length="388" mass="41122">MNALARKVVAASALQEDLLFAFQSRRGTIRGFGMEAALQRGPAASLAERVGSFFSKVGADGLIAGALPFDRDADDYLWQASQVTKTPAPVPSAARHAGRWRLRPEPEPAGYVAAVQRALAIMTAEEGQADALAKIVLARSLVAVAEHPIDIGMLLARLSIDPAITAFMVPLPHKAGRSRALVGATPELLLSKAGGRISSHPLAGSARRQSDIAVDAAAAAALARSDKDRREHQIVVEFILDTLAPFCRHLSRPEGMSLTSTRSMWHLGTRIEGELRDETVPAIVLAAALHPTPAVCGLPRDRAAQLIGQLEPHDRDFYAGTVGWCDGRGDGAWYVTIRCAEISGCEARLYAGAGIVPGSDPWAEVEETGAKFGALLAALGIDTQGVRI</sequence>
<dbReference type="Proteomes" id="UP000481252">
    <property type="component" value="Unassembled WGS sequence"/>
</dbReference>
<comment type="catalytic activity">
    <reaction evidence="1">
        <text>chorismate = isochorismate</text>
        <dbReference type="Rhea" id="RHEA:18985"/>
        <dbReference type="ChEBI" id="CHEBI:29748"/>
        <dbReference type="ChEBI" id="CHEBI:29780"/>
        <dbReference type="EC" id="5.4.4.2"/>
    </reaction>
</comment>
<accession>A0A7C9V9E7</accession>
<feature type="domain" description="Chorismate-utilising enzyme C-terminal" evidence="6">
    <location>
        <begin position="111"/>
        <end position="371"/>
    </location>
</feature>
<dbReference type="NCBIfam" id="TIGR00543">
    <property type="entry name" value="isochor_syn"/>
    <property type="match status" value="1"/>
</dbReference>
<evidence type="ECO:0000256" key="4">
    <source>
        <dbReference type="ARBA" id="ARBA00023235"/>
    </source>
</evidence>
<dbReference type="InterPro" id="IPR005801">
    <property type="entry name" value="ADC_synthase"/>
</dbReference>
<dbReference type="RefSeq" id="WP_165119490.1">
    <property type="nucleotide sequence ID" value="NZ_JAAKZG010000008.1"/>
</dbReference>
<organism evidence="7 8">
    <name type="scientific">Mesorhizobium zhangyense</name>
    <dbReference type="NCBI Taxonomy" id="1776730"/>
    <lineage>
        <taxon>Bacteria</taxon>
        <taxon>Pseudomonadati</taxon>
        <taxon>Pseudomonadota</taxon>
        <taxon>Alphaproteobacteria</taxon>
        <taxon>Hyphomicrobiales</taxon>
        <taxon>Phyllobacteriaceae</taxon>
        <taxon>Mesorhizobium</taxon>
    </lineage>
</organism>
<protein>
    <recommendedName>
        <fullName evidence="3">isochorismate synthase</fullName>
        <ecNumber evidence="3">5.4.4.2</ecNumber>
    </recommendedName>
    <alternativeName>
        <fullName evidence="5">Isochorismate mutase</fullName>
    </alternativeName>
</protein>
<dbReference type="InterPro" id="IPR004561">
    <property type="entry name" value="IsoChor_synthase"/>
</dbReference>
<evidence type="ECO:0000256" key="5">
    <source>
        <dbReference type="ARBA" id="ARBA00041564"/>
    </source>
</evidence>
<comment type="caution">
    <text evidence="7">The sequence shown here is derived from an EMBL/GenBank/DDBJ whole genome shotgun (WGS) entry which is preliminary data.</text>
</comment>
<dbReference type="AlphaFoldDB" id="A0A7C9V9E7"/>
<evidence type="ECO:0000313" key="7">
    <source>
        <dbReference type="EMBL" id="NGN43123.1"/>
    </source>
</evidence>
<dbReference type="EMBL" id="JAAKZG010000008">
    <property type="protein sequence ID" value="NGN43123.1"/>
    <property type="molecule type" value="Genomic_DNA"/>
</dbReference>